<evidence type="ECO:0000256" key="5">
    <source>
        <dbReference type="ARBA" id="ARBA00022741"/>
    </source>
</evidence>
<dbReference type="PANTHER" id="PTHR11711">
    <property type="entry name" value="ADP RIBOSYLATION FACTOR-RELATED"/>
    <property type="match status" value="1"/>
</dbReference>
<keyword evidence="10" id="KW-0675">Receptor</keyword>
<evidence type="ECO:0000256" key="6">
    <source>
        <dbReference type="ARBA" id="ARBA00022824"/>
    </source>
</evidence>
<keyword evidence="5" id="KW-0547">Nucleotide-binding</keyword>
<comment type="subcellular location">
    <subcellularLocation>
        <location evidence="1">Endoplasmic reticulum membrane</location>
        <topology evidence="1">Single-pass membrane protein</topology>
    </subcellularLocation>
</comment>
<dbReference type="EMBL" id="JAABOA010000791">
    <property type="protein sequence ID" value="KAF9583162.1"/>
    <property type="molecule type" value="Genomic_DNA"/>
</dbReference>
<proteinExistence type="inferred from homology"/>
<keyword evidence="6" id="KW-0256">Endoplasmic reticulum</keyword>
<evidence type="ECO:0000256" key="1">
    <source>
        <dbReference type="ARBA" id="ARBA00004389"/>
    </source>
</evidence>
<dbReference type="InterPro" id="IPR024156">
    <property type="entry name" value="Small_GTPase_ARF"/>
</dbReference>
<dbReference type="GO" id="GO:0005789">
    <property type="term" value="C:endoplasmic reticulum membrane"/>
    <property type="evidence" value="ECO:0007669"/>
    <property type="project" value="UniProtKB-SubCell"/>
</dbReference>
<dbReference type="OrthoDB" id="41266at2759"/>
<evidence type="ECO:0000256" key="3">
    <source>
        <dbReference type="ARBA" id="ARBA00020256"/>
    </source>
</evidence>
<dbReference type="SUPFAM" id="SSF52540">
    <property type="entry name" value="P-loop containing nucleoside triphosphate hydrolases"/>
    <property type="match status" value="1"/>
</dbReference>
<dbReference type="CDD" id="cd04105">
    <property type="entry name" value="SR_beta"/>
    <property type="match status" value="1"/>
</dbReference>
<feature type="transmembrane region" description="Helical" evidence="11">
    <location>
        <begin position="22"/>
        <end position="42"/>
    </location>
</feature>
<keyword evidence="4 11" id="KW-0812">Transmembrane</keyword>
<gene>
    <name evidence="12" type="ORF">BGW38_010120</name>
</gene>
<organism evidence="12 13">
    <name type="scientific">Lunasporangiospora selenospora</name>
    <dbReference type="NCBI Taxonomy" id="979761"/>
    <lineage>
        <taxon>Eukaryota</taxon>
        <taxon>Fungi</taxon>
        <taxon>Fungi incertae sedis</taxon>
        <taxon>Mucoromycota</taxon>
        <taxon>Mortierellomycotina</taxon>
        <taxon>Mortierellomycetes</taxon>
        <taxon>Mortierellales</taxon>
        <taxon>Mortierellaceae</taxon>
        <taxon>Lunasporangiospora</taxon>
    </lineage>
</organism>
<evidence type="ECO:0000256" key="2">
    <source>
        <dbReference type="ARBA" id="ARBA00005619"/>
    </source>
</evidence>
<evidence type="ECO:0000256" key="8">
    <source>
        <dbReference type="ARBA" id="ARBA00023134"/>
    </source>
</evidence>
<evidence type="ECO:0000256" key="9">
    <source>
        <dbReference type="ARBA" id="ARBA00023136"/>
    </source>
</evidence>
<keyword evidence="13" id="KW-1185">Reference proteome</keyword>
<dbReference type="NCBIfam" id="TIGR00231">
    <property type="entry name" value="small_GTP"/>
    <property type="match status" value="1"/>
</dbReference>
<accession>A0A9P6FWS8</accession>
<evidence type="ECO:0000256" key="11">
    <source>
        <dbReference type="SAM" id="Phobius"/>
    </source>
</evidence>
<dbReference type="Pfam" id="PF09439">
    <property type="entry name" value="SRPRB"/>
    <property type="match status" value="1"/>
</dbReference>
<dbReference type="AlphaFoldDB" id="A0A9P6FWS8"/>
<evidence type="ECO:0000256" key="10">
    <source>
        <dbReference type="ARBA" id="ARBA00023170"/>
    </source>
</evidence>
<dbReference type="Proteomes" id="UP000780801">
    <property type="component" value="Unassembled WGS sequence"/>
</dbReference>
<evidence type="ECO:0000313" key="13">
    <source>
        <dbReference type="Proteomes" id="UP000780801"/>
    </source>
</evidence>
<dbReference type="Gene3D" id="3.40.50.300">
    <property type="entry name" value="P-loop containing nucleotide triphosphate hydrolases"/>
    <property type="match status" value="1"/>
</dbReference>
<dbReference type="InterPro" id="IPR027417">
    <property type="entry name" value="P-loop_NTPase"/>
</dbReference>
<dbReference type="GO" id="GO:0005525">
    <property type="term" value="F:GTP binding"/>
    <property type="evidence" value="ECO:0007669"/>
    <property type="project" value="UniProtKB-KW"/>
</dbReference>
<keyword evidence="7 11" id="KW-1133">Transmembrane helix</keyword>
<comment type="similarity">
    <text evidence="2">Belongs to the SRP receptor beta subunit family.</text>
</comment>
<sequence length="248" mass="27548">MSSSLLNGILPPQIIIAGSEPLTIGIILALIFAIAIAVNFSFGSKRNNKNIVLLTGLPFAGKTTIHYLISYDKAVETVASIKENEADVEIVEGKSAVHMVDIPGHERLRFKFTEFMPVARAIVFVVDSATVARQTRLLAEYLYDILSNKFTQDEKIPILVACNKSDLLTAFKKDRIKSSLEAEINKLRQTRTAALDTQESDGNENVFLGFEGQDFTFEDLENDVEFVECSASRKNTEHIKDWIAGLFS</sequence>
<dbReference type="InterPro" id="IPR019009">
    <property type="entry name" value="SRP_receptor_beta_su"/>
</dbReference>
<evidence type="ECO:0000256" key="7">
    <source>
        <dbReference type="ARBA" id="ARBA00022989"/>
    </source>
</evidence>
<keyword evidence="9 11" id="KW-0472">Membrane</keyword>
<dbReference type="SMART" id="SM00177">
    <property type="entry name" value="ARF"/>
    <property type="match status" value="1"/>
</dbReference>
<protein>
    <recommendedName>
        <fullName evidence="3">Signal recognition particle receptor subunit beta</fullName>
    </recommendedName>
</protein>
<name>A0A9P6FWS8_9FUNG</name>
<reference evidence="12" key="1">
    <citation type="journal article" date="2020" name="Fungal Divers.">
        <title>Resolving the Mortierellaceae phylogeny through synthesis of multi-gene phylogenetics and phylogenomics.</title>
        <authorList>
            <person name="Vandepol N."/>
            <person name="Liber J."/>
            <person name="Desiro A."/>
            <person name="Na H."/>
            <person name="Kennedy M."/>
            <person name="Barry K."/>
            <person name="Grigoriev I.V."/>
            <person name="Miller A.N."/>
            <person name="O'Donnell K."/>
            <person name="Stajich J.E."/>
            <person name="Bonito G."/>
        </authorList>
    </citation>
    <scope>NUCLEOTIDE SEQUENCE</scope>
    <source>
        <strain evidence="12">KOD1015</strain>
    </source>
</reference>
<comment type="caution">
    <text evidence="12">The sequence shown here is derived from an EMBL/GenBank/DDBJ whole genome shotgun (WGS) entry which is preliminary data.</text>
</comment>
<dbReference type="InterPro" id="IPR005225">
    <property type="entry name" value="Small_GTP-bd"/>
</dbReference>
<evidence type="ECO:0000313" key="12">
    <source>
        <dbReference type="EMBL" id="KAF9583162.1"/>
    </source>
</evidence>
<keyword evidence="8" id="KW-0342">GTP-binding</keyword>
<evidence type="ECO:0000256" key="4">
    <source>
        <dbReference type="ARBA" id="ARBA00022692"/>
    </source>
</evidence>